<evidence type="ECO:0000313" key="2">
    <source>
        <dbReference type="Proteomes" id="UP000470246"/>
    </source>
</evidence>
<dbReference type="EMBL" id="JAAGWF010000017">
    <property type="protein sequence ID" value="NEK59245.1"/>
    <property type="molecule type" value="Genomic_DNA"/>
</dbReference>
<dbReference type="Proteomes" id="UP000470246">
    <property type="component" value="Unassembled WGS sequence"/>
</dbReference>
<dbReference type="InterPro" id="IPR016084">
    <property type="entry name" value="Haem_Oase-like_multi-hlx"/>
</dbReference>
<gene>
    <name evidence="1" type="ORF">GCU56_15370</name>
</gene>
<evidence type="ECO:0000313" key="1">
    <source>
        <dbReference type="EMBL" id="NEK59245.1"/>
    </source>
</evidence>
<dbReference type="Gene3D" id="1.20.910.10">
    <property type="entry name" value="Heme oxygenase-like"/>
    <property type="match status" value="1"/>
</dbReference>
<sequence>MPRDAGDADVLAVLRSATAAEHEDVEATLGLMDPGLDRDRLVDVLTRLHAYWTAAETGLDAWARREPADAGTVGWTRRRRAHLFADDLAALGAAPEDSGGPELPAVGDTDQALGRLYVLEGSTLGGTFISRHLAGLPTLGPEVRLGAFSPYGTETGAMWHAYRRATRERVAAGGDADRIVGAARSTFSALAAWCAPLAAGRLVPVRPDA</sequence>
<accession>A0A7K3W302</accession>
<protein>
    <submittedName>
        <fullName evidence="1">Biliverdin-producing heme oxygenase</fullName>
    </submittedName>
</protein>
<comment type="caution">
    <text evidence="1">The sequence shown here is derived from an EMBL/GenBank/DDBJ whole genome shotgun (WGS) entry which is preliminary data.</text>
</comment>
<proteinExistence type="predicted"/>
<dbReference type="RefSeq" id="WP_163482622.1">
    <property type="nucleotide sequence ID" value="NZ_JAAGWF010000017.1"/>
</dbReference>
<keyword evidence="2" id="KW-1185">Reference proteome</keyword>
<reference evidence="1 2" key="1">
    <citation type="submission" date="2020-02" db="EMBL/GenBank/DDBJ databases">
        <title>Geodermatophilus sabuli CPCC 205279 I12A-02694.</title>
        <authorList>
            <person name="Jiang Z."/>
        </authorList>
    </citation>
    <scope>NUCLEOTIDE SEQUENCE [LARGE SCALE GENOMIC DNA]</scope>
    <source>
        <strain evidence="1 2">I12A-02694</strain>
    </source>
</reference>
<organism evidence="1 2">
    <name type="scientific">Geodermatophilus sabuli</name>
    <dbReference type="NCBI Taxonomy" id="1564158"/>
    <lineage>
        <taxon>Bacteria</taxon>
        <taxon>Bacillati</taxon>
        <taxon>Actinomycetota</taxon>
        <taxon>Actinomycetes</taxon>
        <taxon>Geodermatophilales</taxon>
        <taxon>Geodermatophilaceae</taxon>
        <taxon>Geodermatophilus</taxon>
    </lineage>
</organism>
<dbReference type="CDD" id="cd19166">
    <property type="entry name" value="HemeO-bac"/>
    <property type="match status" value="1"/>
</dbReference>
<name>A0A7K3W302_9ACTN</name>
<dbReference type="SUPFAM" id="SSF48613">
    <property type="entry name" value="Heme oxygenase-like"/>
    <property type="match status" value="1"/>
</dbReference>
<dbReference type="AlphaFoldDB" id="A0A7K3W302"/>